<dbReference type="Gene3D" id="1.10.730.10">
    <property type="entry name" value="Isoleucyl-tRNA Synthetase, Domain 1"/>
    <property type="match status" value="1"/>
</dbReference>
<dbReference type="PATRIC" id="fig|1273541.4.peg.1165"/>
<evidence type="ECO:0000256" key="2">
    <source>
        <dbReference type="ARBA" id="ARBA00022490"/>
    </source>
</evidence>
<evidence type="ECO:0000259" key="10">
    <source>
        <dbReference type="Pfam" id="PF00133"/>
    </source>
</evidence>
<dbReference type="Pfam" id="PF08264">
    <property type="entry name" value="Anticodon_1"/>
    <property type="match status" value="1"/>
</dbReference>
<evidence type="ECO:0000256" key="8">
    <source>
        <dbReference type="HAMAP-Rule" id="MF_00049"/>
    </source>
</evidence>
<dbReference type="PANTHER" id="PTHR45794:SF1">
    <property type="entry name" value="LEUCINE--TRNA LIGASE, CYTOPLASMIC"/>
    <property type="match status" value="1"/>
</dbReference>
<evidence type="ECO:0000256" key="3">
    <source>
        <dbReference type="ARBA" id="ARBA00022598"/>
    </source>
</evidence>
<evidence type="ECO:0000259" key="11">
    <source>
        <dbReference type="Pfam" id="PF08264"/>
    </source>
</evidence>
<comment type="subcellular location">
    <subcellularLocation>
        <location evidence="8">Cytoplasm</location>
    </subcellularLocation>
</comment>
<dbReference type="NCBIfam" id="TIGR00395">
    <property type="entry name" value="leuS_arch"/>
    <property type="match status" value="1"/>
</dbReference>
<dbReference type="GO" id="GO:0005737">
    <property type="term" value="C:cytoplasm"/>
    <property type="evidence" value="ECO:0007669"/>
    <property type="project" value="UniProtKB-SubCell"/>
</dbReference>
<sequence length="987" mass="113881">MSRKEPINEFAAKLYEIARKWQERWMKSRIFEVEPDESKPKFFITAAFPYPNSPLHLGHSRTYTITDVYARYLRMRGYNVLFPMGFHYTGTPILTMAESIAKGDRELIELMIEVYDVPPEDIEKLKEPLSLARYFHNDAKMAMIESGYSIDWRREFTTIDEEFKRFIVWQFTKLKEKGLIKKGTHPVGWCPFHNMPVGMHDTKGDVEPEIGEFTLILFELEKDLYLPAATLRPETVFGVTNIWVNPKAEYVVVKLDGKRYIVSKRAAFKLRFQRDDVVEEAAIKGEELLGKRARNPATGKAVPILPAEFVDPDTASGIVMSVPAHAPYDYVALEELKREHPEVLERLGVDPDELRPIPLIRVKGYGEIPAKEIVEKMGIKSQKERDLLDEATKKLYSDEYHYGVVREDIIEHVYSDMPEPYRSFAVAPVKAWIAGKSVVEAREAATKWLAALGYGDKMYEVLNRPVYCRCGTEIVVKVLKDQWFIDYGNSEWKKLAYELLNSMRIVPEDMREEFVKTIDWLHERAAARTRGLGTELPWAKGWIIESLSDSTIYMAFYTIIHKIRMYGIKPEQLTVEFWDYVLLGKGSAEEVAKKTGIKREIVEELRRDFDYWYPLDSRHSGRDLVPNHLTFFIFNHAAIFPRDKWPRQIVVNGFVLLEGKKMSKSLRNIVPLRRALRVYGADTVRATLLAAAEILQDANFSEDLAKSVMSQLRKFENYARLSRSMDSEETIADKWLLSMLQQRIEATTKALDELRTRAATINILYEMENDVAKYLELRGGKPGPALKEYIESWTKMMTPIAPHIAEEVWHEILGKDTFVSIETWPSVDPEKRDPEVELIVSYVDKIVEDVKSILRVYKGEAKRLVIAVAKPESWHIARIVSSYVAKRGQLRDAIRAVINAGVPKKDAAQITRKLYEFLRSADEALLSLIDGVQEFDEKAAIVQLKDYIVRKTGIEQIEVYYVDEAENKMPQQKIRQVIPLRPAILIE</sequence>
<feature type="short sequence motif" description="'HIGH' region" evidence="8">
    <location>
        <begin position="49"/>
        <end position="59"/>
    </location>
</feature>
<evidence type="ECO:0000256" key="4">
    <source>
        <dbReference type="ARBA" id="ARBA00022741"/>
    </source>
</evidence>
<evidence type="ECO:0000256" key="6">
    <source>
        <dbReference type="ARBA" id="ARBA00022917"/>
    </source>
</evidence>
<dbReference type="HAMAP" id="MF_00049_A">
    <property type="entry name" value="Leu_tRNA_synth_A"/>
    <property type="match status" value="1"/>
</dbReference>
<evidence type="ECO:0000313" key="13">
    <source>
        <dbReference type="EMBL" id="ALL01133.1"/>
    </source>
</evidence>
<proteinExistence type="inferred from homology"/>
<comment type="catalytic activity">
    <reaction evidence="8">
        <text>tRNA(Leu) + L-leucine + ATP = L-leucyl-tRNA(Leu) + AMP + diphosphate</text>
        <dbReference type="Rhea" id="RHEA:11688"/>
        <dbReference type="Rhea" id="RHEA-COMP:9613"/>
        <dbReference type="Rhea" id="RHEA-COMP:9622"/>
        <dbReference type="ChEBI" id="CHEBI:30616"/>
        <dbReference type="ChEBI" id="CHEBI:33019"/>
        <dbReference type="ChEBI" id="CHEBI:57427"/>
        <dbReference type="ChEBI" id="CHEBI:78442"/>
        <dbReference type="ChEBI" id="CHEBI:78494"/>
        <dbReference type="ChEBI" id="CHEBI:456215"/>
        <dbReference type="EC" id="6.1.1.4"/>
    </reaction>
</comment>
<dbReference type="SUPFAM" id="SSF47323">
    <property type="entry name" value="Anticodon-binding domain of a subclass of class I aminoacyl-tRNA synthetases"/>
    <property type="match status" value="1"/>
</dbReference>
<feature type="binding site" evidence="8">
    <location>
        <position position="664"/>
    </location>
    <ligand>
        <name>ATP</name>
        <dbReference type="ChEBI" id="CHEBI:30616"/>
    </ligand>
</feature>
<keyword evidence="5 8" id="KW-0067">ATP-binding</keyword>
<dbReference type="AlphaFoldDB" id="A0A0P0N4A6"/>
<keyword evidence="4 8" id="KW-0547">Nucleotide-binding</keyword>
<feature type="short sequence motif" description="'KMSKS' region" evidence="8">
    <location>
        <begin position="661"/>
        <end position="665"/>
    </location>
</feature>
<dbReference type="Gene3D" id="1.10.10.720">
    <property type="entry name" value="leucyl-tRNA synthetase"/>
    <property type="match status" value="1"/>
</dbReference>
<dbReference type="InterPro" id="IPR020791">
    <property type="entry name" value="Leu-tRNA-lgase_arc"/>
</dbReference>
<dbReference type="CDD" id="cd07959">
    <property type="entry name" value="Anticodon_Ia_Leu_AEc"/>
    <property type="match status" value="1"/>
</dbReference>
<evidence type="ECO:0000313" key="14">
    <source>
        <dbReference type="Proteomes" id="UP000058613"/>
    </source>
</evidence>
<dbReference type="KEGG" id="pdl:Pyrde_1085"/>
<feature type="domain" description="Methionyl/Leucyl tRNA synthetase" evidence="12">
    <location>
        <begin position="621"/>
        <end position="705"/>
    </location>
</feature>
<protein>
    <recommendedName>
        <fullName evidence="8">Leucine--tRNA ligase</fullName>
        <ecNumber evidence="8">6.1.1.4</ecNumber>
    </recommendedName>
    <alternativeName>
        <fullName evidence="8">Leucyl-tRNA synthetase</fullName>
        <shortName evidence="8">LeuRS</shortName>
    </alternativeName>
</protein>
<organism evidence="13 14">
    <name type="scientific">Pyrodictium delaneyi</name>
    <dbReference type="NCBI Taxonomy" id="1273541"/>
    <lineage>
        <taxon>Archaea</taxon>
        <taxon>Thermoproteota</taxon>
        <taxon>Thermoprotei</taxon>
        <taxon>Desulfurococcales</taxon>
        <taxon>Pyrodictiaceae</taxon>
        <taxon>Pyrodictium</taxon>
    </lineage>
</organism>
<name>A0A0P0N4A6_9CREN</name>
<dbReference type="InterPro" id="IPR015413">
    <property type="entry name" value="Methionyl/Leucyl_tRNA_Synth"/>
</dbReference>
<dbReference type="GO" id="GO:0004823">
    <property type="term" value="F:leucine-tRNA ligase activity"/>
    <property type="evidence" value="ECO:0007669"/>
    <property type="project" value="UniProtKB-UniRule"/>
</dbReference>
<evidence type="ECO:0000256" key="9">
    <source>
        <dbReference type="RuleBase" id="RU363039"/>
    </source>
</evidence>
<dbReference type="InterPro" id="IPR009080">
    <property type="entry name" value="tRNAsynth_Ia_anticodon-bd"/>
</dbReference>
<dbReference type="SUPFAM" id="SSF52374">
    <property type="entry name" value="Nucleotidylyl transferase"/>
    <property type="match status" value="1"/>
</dbReference>
<dbReference type="Gene3D" id="3.30.2320.20">
    <property type="entry name" value="Class I aminoacyl-tRNA synthetases (RS)"/>
    <property type="match status" value="1"/>
</dbReference>
<feature type="domain" description="Methionyl/Valyl/Leucyl/Isoleucyl-tRNA synthetase anticodon-binding" evidence="11">
    <location>
        <begin position="733"/>
        <end position="865"/>
    </location>
</feature>
<dbReference type="Pfam" id="PF09334">
    <property type="entry name" value="tRNA-synt_1g"/>
    <property type="match status" value="1"/>
</dbReference>
<dbReference type="Proteomes" id="UP000058613">
    <property type="component" value="Chromosome"/>
</dbReference>
<dbReference type="GO" id="GO:0005524">
    <property type="term" value="F:ATP binding"/>
    <property type="evidence" value="ECO:0007669"/>
    <property type="project" value="UniProtKB-UniRule"/>
</dbReference>
<feature type="domain" description="Aminoacyl-tRNA synthetase class Ia" evidence="10">
    <location>
        <begin position="20"/>
        <end position="537"/>
    </location>
</feature>
<dbReference type="InterPro" id="IPR009008">
    <property type="entry name" value="Val/Leu/Ile-tRNA-synth_edit"/>
</dbReference>
<dbReference type="STRING" id="1273541.Pyrde_1085"/>
<keyword evidence="2 8" id="KW-0963">Cytoplasm</keyword>
<dbReference type="InterPro" id="IPR004493">
    <property type="entry name" value="Leu-tRNA-synth_Ia_arc/euk"/>
</dbReference>
<dbReference type="Gene3D" id="3.90.740.10">
    <property type="entry name" value="Valyl/Leucyl/Isoleucyl-tRNA synthetase, editing domain"/>
    <property type="match status" value="1"/>
</dbReference>
<dbReference type="GO" id="GO:0002161">
    <property type="term" value="F:aminoacyl-tRNA deacylase activity"/>
    <property type="evidence" value="ECO:0007669"/>
    <property type="project" value="InterPro"/>
</dbReference>
<reference evidence="13 14" key="1">
    <citation type="submission" date="2015-10" db="EMBL/GenBank/DDBJ databases">
        <title>Complete genome sequence of hyperthermophilic archaeon Pyrodictium delaneyi Su06.</title>
        <authorList>
            <person name="Jung J.-H."/>
            <person name="Lin J."/>
            <person name="Holden J.F."/>
            <person name="Park C.-S."/>
        </authorList>
    </citation>
    <scope>NUCLEOTIDE SEQUENCE [LARGE SCALE GENOMIC DNA]</scope>
    <source>
        <strain evidence="13 14">Su06</strain>
    </source>
</reference>
<evidence type="ECO:0000259" key="12">
    <source>
        <dbReference type="Pfam" id="PF09334"/>
    </source>
</evidence>
<keyword evidence="7 8" id="KW-0030">Aminoacyl-tRNA synthetase</keyword>
<dbReference type="Gene3D" id="3.40.50.620">
    <property type="entry name" value="HUPs"/>
    <property type="match status" value="1"/>
</dbReference>
<dbReference type="InterPro" id="IPR002300">
    <property type="entry name" value="aa-tRNA-synth_Ia"/>
</dbReference>
<dbReference type="PANTHER" id="PTHR45794">
    <property type="entry name" value="LEUCYL-TRNA SYNTHETASE"/>
    <property type="match status" value="1"/>
</dbReference>
<dbReference type="EC" id="6.1.1.4" evidence="8"/>
<gene>
    <name evidence="8" type="primary">leuS</name>
    <name evidence="13" type="ORF">Pyrde_1085</name>
</gene>
<dbReference type="NCBIfam" id="NF008957">
    <property type="entry name" value="PRK12300.1"/>
    <property type="match status" value="1"/>
</dbReference>
<evidence type="ECO:0000256" key="7">
    <source>
        <dbReference type="ARBA" id="ARBA00023146"/>
    </source>
</evidence>
<dbReference type="InterPro" id="IPR013155">
    <property type="entry name" value="M/V/L/I-tRNA-synth_anticd-bd"/>
</dbReference>
<evidence type="ECO:0000256" key="5">
    <source>
        <dbReference type="ARBA" id="ARBA00022840"/>
    </source>
</evidence>
<accession>A0A0P0N4A6</accession>
<keyword evidence="3 8" id="KW-0436">Ligase</keyword>
<evidence type="ECO:0000256" key="1">
    <source>
        <dbReference type="ARBA" id="ARBA00005594"/>
    </source>
</evidence>
<dbReference type="EMBL" id="CP013011">
    <property type="protein sequence ID" value="ALL01133.1"/>
    <property type="molecule type" value="Genomic_DNA"/>
</dbReference>
<dbReference type="InterPro" id="IPR014729">
    <property type="entry name" value="Rossmann-like_a/b/a_fold"/>
</dbReference>
<comment type="similarity">
    <text evidence="1 8 9">Belongs to the class-I aminoacyl-tRNA synthetase family.</text>
</comment>
<dbReference type="GO" id="GO:0006429">
    <property type="term" value="P:leucyl-tRNA aminoacylation"/>
    <property type="evidence" value="ECO:0007669"/>
    <property type="project" value="UniProtKB-UniRule"/>
</dbReference>
<dbReference type="Pfam" id="PF00133">
    <property type="entry name" value="tRNA-synt_1"/>
    <property type="match status" value="1"/>
</dbReference>
<dbReference type="SUPFAM" id="SSF50677">
    <property type="entry name" value="ValRS/IleRS/LeuRS editing domain"/>
    <property type="match status" value="1"/>
</dbReference>
<keyword evidence="6 8" id="KW-0648">Protein biosynthesis</keyword>